<comment type="caution">
    <text evidence="3">The sequence shown here is derived from an EMBL/GenBank/DDBJ whole genome shotgun (WGS) entry which is preliminary data.</text>
</comment>
<dbReference type="Gene3D" id="1.20.5.170">
    <property type="match status" value="1"/>
</dbReference>
<reference evidence="3" key="1">
    <citation type="journal article" date="2020" name="bioRxiv">
        <title>Whole genome comparisons of ergot fungi reveals the divergence and evolution of species within the genus Claviceps are the result of varying mechanisms driving genome evolution and host range expansion.</title>
        <authorList>
            <person name="Wyka S.A."/>
            <person name="Mondo S.J."/>
            <person name="Liu M."/>
            <person name="Dettman J."/>
            <person name="Nalam V."/>
            <person name="Broders K.D."/>
        </authorList>
    </citation>
    <scope>NUCLEOTIDE SEQUENCE</scope>
    <source>
        <strain evidence="3">CCC 489</strain>
    </source>
</reference>
<dbReference type="OrthoDB" id="194358at2759"/>
<evidence type="ECO:0000313" key="4">
    <source>
        <dbReference type="Proteomes" id="UP000811619"/>
    </source>
</evidence>
<proteinExistence type="predicted"/>
<dbReference type="InterPro" id="IPR046347">
    <property type="entry name" value="bZIP_sf"/>
</dbReference>
<accession>A0A8K0NEI4</accession>
<dbReference type="PANTHER" id="PTHR39607">
    <property type="entry name" value="XANTHOCILLIN BIOSYNTHESIS CLUSTER TRANSCRIPTION FACTOR XANC-RELATED"/>
    <property type="match status" value="1"/>
</dbReference>
<evidence type="ECO:0000259" key="2">
    <source>
        <dbReference type="PROSITE" id="PS00036"/>
    </source>
</evidence>
<dbReference type="GO" id="GO:0003700">
    <property type="term" value="F:DNA-binding transcription factor activity"/>
    <property type="evidence" value="ECO:0007669"/>
    <property type="project" value="InterPro"/>
</dbReference>
<dbReference type="Proteomes" id="UP000811619">
    <property type="component" value="Unassembled WGS sequence"/>
</dbReference>
<sequence length="373" mass="40697">MSTFSMSQHHSFGYGAQAPQPSTRQYSAHGTSSAFSSSAHPDEDWTKISDLAERRRIQNRIAQRNYRKKLKRRLEDLERRAGSSDEGEAEQKPRMTTTTNKTAAAAATTTTTSSSSSSSLSTKSASATVCKNKRRSIHKTQNSAAQLPAAEPSPASAVKQVPISHHGQFTPPMDSSEDMVFASIFDGRGRSLTPPMFSYPSYPAGDELLLDPYASAQPYPSMSHADPYPSYITSTSLSASLPAMDHFNDPIKSCEEVLNPYMDYNFMPDVGMGLHMVGHYDSSNAHVNLVLRRWLRVPSDAAIDARISWHDSKSEVVKPHRIVAASTIARSSTALLAKDAAGLDHKGKQKLPPIVQHCLVAPECSAVIYLAKS</sequence>
<name>A0A8K0NEI4_9HYPO</name>
<dbReference type="AlphaFoldDB" id="A0A8K0NEI4"/>
<feature type="region of interest" description="Disordered" evidence="1">
    <location>
        <begin position="1"/>
        <end position="46"/>
    </location>
</feature>
<dbReference type="PANTHER" id="PTHR39607:SF1">
    <property type="entry name" value="B-ZIP TRANSCRIPTION FACTOR (EUROFUNG)"/>
    <property type="match status" value="1"/>
</dbReference>
<dbReference type="InterPro" id="IPR004827">
    <property type="entry name" value="bZIP"/>
</dbReference>
<dbReference type="InterPro" id="IPR052635">
    <property type="entry name" value="Sec_Metab_Biosynth_Reg"/>
</dbReference>
<protein>
    <recommendedName>
        <fullName evidence="2">BZIP domain-containing protein</fullName>
    </recommendedName>
</protein>
<feature type="domain" description="BZIP" evidence="2">
    <location>
        <begin position="54"/>
        <end position="69"/>
    </location>
</feature>
<evidence type="ECO:0000313" key="3">
    <source>
        <dbReference type="EMBL" id="KAG5916529.1"/>
    </source>
</evidence>
<dbReference type="CDD" id="cd14688">
    <property type="entry name" value="bZIP_YAP"/>
    <property type="match status" value="1"/>
</dbReference>
<keyword evidence="4" id="KW-1185">Reference proteome</keyword>
<dbReference type="PROSITE" id="PS00036">
    <property type="entry name" value="BZIP_BASIC"/>
    <property type="match status" value="1"/>
</dbReference>
<feature type="compositionally biased region" description="Basic and acidic residues" evidence="1">
    <location>
        <begin position="77"/>
        <end position="93"/>
    </location>
</feature>
<dbReference type="SUPFAM" id="SSF57959">
    <property type="entry name" value="Leucine zipper domain"/>
    <property type="match status" value="1"/>
</dbReference>
<organism evidence="3 4">
    <name type="scientific">Claviceps africana</name>
    <dbReference type="NCBI Taxonomy" id="83212"/>
    <lineage>
        <taxon>Eukaryota</taxon>
        <taxon>Fungi</taxon>
        <taxon>Dikarya</taxon>
        <taxon>Ascomycota</taxon>
        <taxon>Pezizomycotina</taxon>
        <taxon>Sordariomycetes</taxon>
        <taxon>Hypocreomycetidae</taxon>
        <taxon>Hypocreales</taxon>
        <taxon>Clavicipitaceae</taxon>
        <taxon>Claviceps</taxon>
    </lineage>
</organism>
<dbReference type="EMBL" id="SRPY01000885">
    <property type="protein sequence ID" value="KAG5916529.1"/>
    <property type="molecule type" value="Genomic_DNA"/>
</dbReference>
<feature type="compositionally biased region" description="Low complexity" evidence="1">
    <location>
        <begin position="96"/>
        <end position="128"/>
    </location>
</feature>
<gene>
    <name evidence="3" type="ORF">E4U42_007609</name>
</gene>
<feature type="region of interest" description="Disordered" evidence="1">
    <location>
        <begin position="77"/>
        <end position="156"/>
    </location>
</feature>
<feature type="compositionally biased region" description="Low complexity" evidence="1">
    <location>
        <begin position="27"/>
        <end position="39"/>
    </location>
</feature>
<feature type="compositionally biased region" description="Polar residues" evidence="1">
    <location>
        <begin position="1"/>
        <end position="10"/>
    </location>
</feature>
<evidence type="ECO:0000256" key="1">
    <source>
        <dbReference type="SAM" id="MobiDB-lite"/>
    </source>
</evidence>